<feature type="transmembrane region" description="Helical" evidence="1">
    <location>
        <begin position="913"/>
        <end position="938"/>
    </location>
</feature>
<comment type="caution">
    <text evidence="2">The sequence shown here is derived from an EMBL/GenBank/DDBJ whole genome shotgun (WGS) entry which is preliminary data.</text>
</comment>
<keyword evidence="1" id="KW-0812">Transmembrane</keyword>
<dbReference type="Pfam" id="PF00873">
    <property type="entry name" value="ACR_tran"/>
    <property type="match status" value="1"/>
</dbReference>
<dbReference type="Gene3D" id="3.30.70.1430">
    <property type="entry name" value="Multidrug efflux transporter AcrB pore domain"/>
    <property type="match status" value="2"/>
</dbReference>
<dbReference type="Gene3D" id="3.30.2090.10">
    <property type="entry name" value="Multidrug efflux transporter AcrB TolC docking domain, DN and DC subdomains"/>
    <property type="match status" value="2"/>
</dbReference>
<dbReference type="Proteomes" id="UP000318148">
    <property type="component" value="Unassembled WGS sequence"/>
</dbReference>
<organism evidence="2 3">
    <name type="scientific">SAR92 clade bacterium</name>
    <dbReference type="NCBI Taxonomy" id="2315479"/>
    <lineage>
        <taxon>Bacteria</taxon>
        <taxon>Pseudomonadati</taxon>
        <taxon>Pseudomonadota</taxon>
        <taxon>Gammaproteobacteria</taxon>
        <taxon>Cellvibrionales</taxon>
        <taxon>Porticoccaceae</taxon>
        <taxon>SAR92 clade</taxon>
    </lineage>
</organism>
<dbReference type="Gene3D" id="3.30.70.1440">
    <property type="entry name" value="Multidrug efflux transporter AcrB pore domain"/>
    <property type="match status" value="1"/>
</dbReference>
<reference evidence="2 3" key="1">
    <citation type="submission" date="2019-02" db="EMBL/GenBank/DDBJ databases">
        <title>Prokaryotic population dynamics and viral predation in marine succession experiment using metagenomics: the confinement effect.</title>
        <authorList>
            <person name="Haro-Moreno J.M."/>
            <person name="Rodriguez-Valera F."/>
            <person name="Lopez-Perez M."/>
        </authorList>
    </citation>
    <scope>NUCLEOTIDE SEQUENCE [LARGE SCALE GENOMIC DNA]</scope>
    <source>
        <strain evidence="2">MED-G169</strain>
    </source>
</reference>
<protein>
    <submittedName>
        <fullName evidence="2">Efflux RND transporter permease subunit</fullName>
    </submittedName>
</protein>
<feature type="transmembrane region" description="Helical" evidence="1">
    <location>
        <begin position="449"/>
        <end position="469"/>
    </location>
</feature>
<dbReference type="SUPFAM" id="SSF82714">
    <property type="entry name" value="Multidrug efflux transporter AcrB TolC docking domain, DN and DC subdomains"/>
    <property type="match status" value="2"/>
</dbReference>
<feature type="transmembrane region" description="Helical" evidence="1">
    <location>
        <begin position="887"/>
        <end position="907"/>
    </location>
</feature>
<keyword evidence="1" id="KW-1133">Transmembrane helix</keyword>
<evidence type="ECO:0000313" key="2">
    <source>
        <dbReference type="EMBL" id="RZO03170.1"/>
    </source>
</evidence>
<dbReference type="GO" id="GO:0005886">
    <property type="term" value="C:plasma membrane"/>
    <property type="evidence" value="ECO:0007669"/>
    <property type="project" value="TreeGrafter"/>
</dbReference>
<dbReference type="InterPro" id="IPR001036">
    <property type="entry name" value="Acrflvin-R"/>
</dbReference>
<name>A0A520LJQ0_9GAMM</name>
<feature type="transmembrane region" description="Helical" evidence="1">
    <location>
        <begin position="1052"/>
        <end position="1071"/>
    </location>
</feature>
<keyword evidence="1" id="KW-0472">Membrane</keyword>
<dbReference type="AlphaFoldDB" id="A0A520LJQ0"/>
<feature type="transmembrane region" description="Helical" evidence="1">
    <location>
        <begin position="990"/>
        <end position="1015"/>
    </location>
</feature>
<dbReference type="PRINTS" id="PR00702">
    <property type="entry name" value="ACRIFLAVINRP"/>
</dbReference>
<dbReference type="InterPro" id="IPR027463">
    <property type="entry name" value="AcrB_DN_DC_subdom"/>
</dbReference>
<feature type="transmembrane region" description="Helical" evidence="1">
    <location>
        <begin position="526"/>
        <end position="547"/>
    </location>
</feature>
<dbReference type="PANTHER" id="PTHR32063">
    <property type="match status" value="1"/>
</dbReference>
<feature type="transmembrane region" description="Helical" evidence="1">
    <location>
        <begin position="360"/>
        <end position="378"/>
    </location>
</feature>
<gene>
    <name evidence="2" type="ORF">EVB02_04295</name>
</gene>
<proteinExistence type="predicted"/>
<accession>A0A520LJQ0</accession>
<feature type="transmembrane region" description="Helical" evidence="1">
    <location>
        <begin position="861"/>
        <end position="880"/>
    </location>
</feature>
<sequence length="1085" mass="118730">MFLIFFAGALSLGNLSKEMFPRAEMPVIDINVYYPGAAPIEVEKGVILPIEATLDGLKGIKRVYSNAYRDRAQFALALEENEDINELITQVENRLNSITNFPSDIEKPEVTQMNQKAWAMGVVVYGDMSEVEKKTVGEEIKSDLLALSSVKDVQLWGAGRYEISIEVSEDRLRELDLTLDEVANAVRSSSMDLPAGLIKGDAGNILLRTEGKAYTGSEFENIVLRSKVDGTELKLSEVANVRDAFSDDPWNTRFDRKSNITLGVFSLEGQNVLDISDDIHEYVTQKQETLPEGLSMVTWNDTSFYLEGRIKMMSENLLLGSLLVTLVLGLFLNLRVAFWVAVGIPVSFAGAFWLMPFGDVTVNVLSLFAFMMCLGIVVDDAIVIGESVFSAAQEEFEAANPSKNSGSNDHRASVEAVISGAKRVATPATIGVLTTMAAFMPLIFIGGSFAAITSAIGIVVVLCLAFSLVESKLILPAHLVGLKFTAKKNPVSARIHVLQLKISKKLKFVIEDVYRPLLVKSIRNRFVTLAGFLSLLILVFGMMNGGIARFEFFPQVPGDNLSAELTMQDGASADSLMESISVAEDAIFRIDENFKRDNPNSDGLVKHVGFFISGDASASFRVELVKAENRTISATEIAELWRDEVGLLPNVKTQKYSVDGGPGGGGDIALMLSGQNTRELSLAGIDLQEYLTQFDGIYDVFNSEGSGSKEILIKLKPYASQIGVRLSDVARQVRQAFYGEEAQRIQRDSETLRVMVRYPKEDRQSLSTLENMYIRTVTGQSIPIREVASISLGTGPASINREERKRILTVQAYLDPDKVQSGKVIADIQKNFVPVLTERYPSVEFGLGGKSEETNEYYDNMLVGFLIAMIMIYGLLAVPLRSYLQPIVIMSVIPFGIIGAVIGHLIFDFTLNMLSVFGIVALAGVVVNDSLILVEFTNRGRSEGMSLESAIVNAGQKRFRAILLTTVTTFVGLFPILFNTSVQAQFVIPMALSLSFGIVFASTITLILVPCLYLVVETNHRFVSSILVALLLISILYVAVFAGIIGIGVANVVTGLLLIISLIISILKVFGKYPEKQLAFSESSS</sequence>
<feature type="transmembrane region" description="Helical" evidence="1">
    <location>
        <begin position="959"/>
        <end position="978"/>
    </location>
</feature>
<evidence type="ECO:0000313" key="3">
    <source>
        <dbReference type="Proteomes" id="UP000318148"/>
    </source>
</evidence>
<dbReference type="SUPFAM" id="SSF82866">
    <property type="entry name" value="Multidrug efflux transporter AcrB transmembrane domain"/>
    <property type="match status" value="2"/>
</dbReference>
<evidence type="ECO:0000256" key="1">
    <source>
        <dbReference type="SAM" id="Phobius"/>
    </source>
</evidence>
<feature type="transmembrane region" description="Helical" evidence="1">
    <location>
        <begin position="336"/>
        <end position="354"/>
    </location>
</feature>
<dbReference type="PANTHER" id="PTHR32063:SF33">
    <property type="entry name" value="RND SUPERFAMILY EFFLUX PUMP PERMEASE COMPONENT"/>
    <property type="match status" value="1"/>
</dbReference>
<dbReference type="Gene3D" id="1.20.1640.10">
    <property type="entry name" value="Multidrug efflux transporter AcrB transmembrane domain"/>
    <property type="match status" value="2"/>
</dbReference>
<dbReference type="SUPFAM" id="SSF82693">
    <property type="entry name" value="Multidrug efflux transporter AcrB pore domain, PN1, PN2, PC1 and PC2 subdomains"/>
    <property type="match status" value="2"/>
</dbReference>
<dbReference type="EMBL" id="SHBO01000069">
    <property type="protein sequence ID" value="RZO03170.1"/>
    <property type="molecule type" value="Genomic_DNA"/>
</dbReference>
<dbReference type="GO" id="GO:0042910">
    <property type="term" value="F:xenobiotic transmembrane transporter activity"/>
    <property type="evidence" value="ECO:0007669"/>
    <property type="project" value="TreeGrafter"/>
</dbReference>
<dbReference type="Gene3D" id="3.30.70.1320">
    <property type="entry name" value="Multidrug efflux transporter AcrB pore domain like"/>
    <property type="match status" value="1"/>
</dbReference>
<feature type="transmembrane region" description="Helical" evidence="1">
    <location>
        <begin position="1022"/>
        <end position="1046"/>
    </location>
</feature>